<dbReference type="GO" id="GO:0050660">
    <property type="term" value="F:flavin adenine dinucleotide binding"/>
    <property type="evidence" value="ECO:0007669"/>
    <property type="project" value="TreeGrafter"/>
</dbReference>
<dbReference type="Pfam" id="PF00175">
    <property type="entry name" value="NAD_binding_1"/>
    <property type="match status" value="1"/>
</dbReference>
<evidence type="ECO:0000256" key="8">
    <source>
        <dbReference type="ARBA" id="ARBA00023014"/>
    </source>
</evidence>
<dbReference type="InterPro" id="IPR008333">
    <property type="entry name" value="Cbr1-like_FAD-bd_dom"/>
</dbReference>
<dbReference type="InterPro" id="IPR039261">
    <property type="entry name" value="FNR_nucleotide-bd"/>
</dbReference>
<dbReference type="Proteomes" id="UP000467305">
    <property type="component" value="Unassembled WGS sequence"/>
</dbReference>
<dbReference type="Gene3D" id="3.10.20.30">
    <property type="match status" value="1"/>
</dbReference>
<organism evidence="11 12">
    <name type="scientific">Tenacibaculum aiptasiae</name>
    <dbReference type="NCBI Taxonomy" id="426481"/>
    <lineage>
        <taxon>Bacteria</taxon>
        <taxon>Pseudomonadati</taxon>
        <taxon>Bacteroidota</taxon>
        <taxon>Flavobacteriia</taxon>
        <taxon>Flavobacteriales</taxon>
        <taxon>Flavobacteriaceae</taxon>
        <taxon>Tenacibaculum</taxon>
    </lineage>
</organism>
<comment type="cofactor">
    <cofactor evidence="1">
        <name>FAD</name>
        <dbReference type="ChEBI" id="CHEBI:57692"/>
    </cofactor>
</comment>
<keyword evidence="12" id="KW-1185">Reference proteome</keyword>
<dbReference type="EMBL" id="WAAU01000024">
    <property type="protein sequence ID" value="KAB1155266.1"/>
    <property type="molecule type" value="Genomic_DNA"/>
</dbReference>
<dbReference type="GO" id="GO:0016491">
    <property type="term" value="F:oxidoreductase activity"/>
    <property type="evidence" value="ECO:0007669"/>
    <property type="project" value="UniProtKB-KW"/>
</dbReference>
<keyword evidence="8" id="KW-0411">Iron-sulfur</keyword>
<name>A0A7J5ACG5_9FLAO</name>
<comment type="caution">
    <text evidence="11">The sequence shown here is derived from an EMBL/GenBank/DDBJ whole genome shotgun (WGS) entry which is preliminary data.</text>
</comment>
<keyword evidence="6" id="KW-0560">Oxidoreductase</keyword>
<evidence type="ECO:0000313" key="12">
    <source>
        <dbReference type="Proteomes" id="UP000467305"/>
    </source>
</evidence>
<keyword evidence="5" id="KW-0274">FAD</keyword>
<evidence type="ECO:0000259" key="9">
    <source>
        <dbReference type="PROSITE" id="PS51085"/>
    </source>
</evidence>
<evidence type="ECO:0000256" key="7">
    <source>
        <dbReference type="ARBA" id="ARBA00023004"/>
    </source>
</evidence>
<evidence type="ECO:0000256" key="1">
    <source>
        <dbReference type="ARBA" id="ARBA00001974"/>
    </source>
</evidence>
<dbReference type="InterPro" id="IPR001433">
    <property type="entry name" value="OxRdtase_FAD/NAD-bd"/>
</dbReference>
<dbReference type="PANTHER" id="PTHR47354">
    <property type="entry name" value="NADH OXIDOREDUCTASE HCR"/>
    <property type="match status" value="1"/>
</dbReference>
<evidence type="ECO:0000256" key="6">
    <source>
        <dbReference type="ARBA" id="ARBA00023002"/>
    </source>
</evidence>
<dbReference type="GO" id="GO:0051537">
    <property type="term" value="F:2 iron, 2 sulfur cluster binding"/>
    <property type="evidence" value="ECO:0007669"/>
    <property type="project" value="UniProtKB-KW"/>
</dbReference>
<dbReference type="InterPro" id="IPR017927">
    <property type="entry name" value="FAD-bd_FR_type"/>
</dbReference>
<feature type="domain" description="2Fe-2S ferredoxin-type" evidence="9">
    <location>
        <begin position="270"/>
        <end position="358"/>
    </location>
</feature>
<gene>
    <name evidence="11" type="ORF">F7018_12380</name>
</gene>
<accession>A0A7J5ACG5</accession>
<dbReference type="SUPFAM" id="SSF63380">
    <property type="entry name" value="Riboflavin synthase domain-like"/>
    <property type="match status" value="1"/>
</dbReference>
<dbReference type="SUPFAM" id="SSF54292">
    <property type="entry name" value="2Fe-2S ferredoxin-like"/>
    <property type="match status" value="1"/>
</dbReference>
<keyword evidence="4" id="KW-0479">Metal-binding</keyword>
<protein>
    <submittedName>
        <fullName evidence="11">Ferredoxin--NADP reductase</fullName>
    </submittedName>
</protein>
<dbReference type="Gene3D" id="2.40.30.10">
    <property type="entry name" value="Translation factors"/>
    <property type="match status" value="1"/>
</dbReference>
<evidence type="ECO:0000256" key="2">
    <source>
        <dbReference type="ARBA" id="ARBA00022630"/>
    </source>
</evidence>
<dbReference type="InterPro" id="IPR036010">
    <property type="entry name" value="2Fe-2S_ferredoxin-like_sf"/>
</dbReference>
<dbReference type="InterPro" id="IPR006058">
    <property type="entry name" value="2Fe2S_fd_BS"/>
</dbReference>
<dbReference type="OrthoDB" id="9789468at2"/>
<dbReference type="PANTHER" id="PTHR47354:SF8">
    <property type="entry name" value="1,2-PHENYLACETYL-COA EPOXIDASE, SUBUNIT E"/>
    <property type="match status" value="1"/>
</dbReference>
<dbReference type="InterPro" id="IPR050415">
    <property type="entry name" value="MRET"/>
</dbReference>
<evidence type="ECO:0000259" key="10">
    <source>
        <dbReference type="PROSITE" id="PS51384"/>
    </source>
</evidence>
<dbReference type="Gene3D" id="3.40.50.80">
    <property type="entry name" value="Nucleotide-binding domain of ferredoxin-NADP reductase (FNR) module"/>
    <property type="match status" value="1"/>
</dbReference>
<proteinExistence type="predicted"/>
<evidence type="ECO:0000256" key="4">
    <source>
        <dbReference type="ARBA" id="ARBA00022723"/>
    </source>
</evidence>
<reference evidence="11 12" key="1">
    <citation type="submission" date="2019-09" db="EMBL/GenBank/DDBJ databases">
        <authorList>
            <person name="Cao W.R."/>
        </authorList>
    </citation>
    <scope>NUCLEOTIDE SEQUENCE [LARGE SCALE GENOMIC DNA]</scope>
    <source>
        <strain evidence="12">a4</strain>
    </source>
</reference>
<dbReference type="PROSITE" id="PS51085">
    <property type="entry name" value="2FE2S_FER_2"/>
    <property type="match status" value="1"/>
</dbReference>
<evidence type="ECO:0000256" key="3">
    <source>
        <dbReference type="ARBA" id="ARBA00022714"/>
    </source>
</evidence>
<sequence length="358" mass="40899">MMNKPYSLKVIDVKNETKEAVSVSFDVPYELYEIFNYKPGQYITLQFNLKGEQVRRSYSLCSSPAREEPLRIGVKRVKDGLVSNHINDEVKVGDYIEVLPPDGRFYAEVKKENYKTYYLFAAGSGITPVLSILKTVLYTEERSYVYMIYGNRSQETIMFEEELKQLEETYKDRFFLVQTLSRPKSSWSDLWKTSSNKFRKGRIDAASIEWFINEYPPYAQNAEYYVCGPGTMIDNTIKGLENIDVPFDRIFVESFGGGSAINEIEAVENASLVTYLKGKKIENTIPKGKTILKALLNDNHEPPYSCEGGVCSTCKCKVKKGKVHMKKNLALTDKEVKEGYVLSCQSIPLTDEVEVVYE</sequence>
<evidence type="ECO:0000313" key="11">
    <source>
        <dbReference type="EMBL" id="KAB1155266.1"/>
    </source>
</evidence>
<dbReference type="InterPro" id="IPR017938">
    <property type="entry name" value="Riboflavin_synthase-like_b-brl"/>
</dbReference>
<dbReference type="CDD" id="cd06214">
    <property type="entry name" value="PA_degradation_oxidoreductase_like"/>
    <property type="match status" value="1"/>
</dbReference>
<evidence type="ECO:0000256" key="5">
    <source>
        <dbReference type="ARBA" id="ARBA00022827"/>
    </source>
</evidence>
<dbReference type="PRINTS" id="PR00406">
    <property type="entry name" value="CYTB5RDTASE"/>
</dbReference>
<dbReference type="InterPro" id="IPR001709">
    <property type="entry name" value="Flavoprot_Pyr_Nucl_cyt_Rdtase"/>
</dbReference>
<dbReference type="Pfam" id="PF00970">
    <property type="entry name" value="FAD_binding_6"/>
    <property type="match status" value="1"/>
</dbReference>
<dbReference type="PROSITE" id="PS51384">
    <property type="entry name" value="FAD_FR"/>
    <property type="match status" value="1"/>
</dbReference>
<keyword evidence="2" id="KW-0285">Flavoprotein</keyword>
<dbReference type="GO" id="GO:0046872">
    <property type="term" value="F:metal ion binding"/>
    <property type="evidence" value="ECO:0007669"/>
    <property type="project" value="UniProtKB-KW"/>
</dbReference>
<dbReference type="CDD" id="cd00207">
    <property type="entry name" value="fer2"/>
    <property type="match status" value="1"/>
</dbReference>
<keyword evidence="7" id="KW-0408">Iron</keyword>
<dbReference type="SUPFAM" id="SSF52343">
    <property type="entry name" value="Ferredoxin reductase-like, C-terminal NADP-linked domain"/>
    <property type="match status" value="1"/>
</dbReference>
<dbReference type="Pfam" id="PF00111">
    <property type="entry name" value="Fer2"/>
    <property type="match status" value="1"/>
</dbReference>
<keyword evidence="3" id="KW-0001">2Fe-2S</keyword>
<dbReference type="PRINTS" id="PR00371">
    <property type="entry name" value="FPNCR"/>
</dbReference>
<dbReference type="AlphaFoldDB" id="A0A7J5ACG5"/>
<dbReference type="InterPro" id="IPR012675">
    <property type="entry name" value="Beta-grasp_dom_sf"/>
</dbReference>
<dbReference type="PROSITE" id="PS00197">
    <property type="entry name" value="2FE2S_FER_1"/>
    <property type="match status" value="1"/>
</dbReference>
<dbReference type="InterPro" id="IPR001041">
    <property type="entry name" value="2Fe-2S_ferredoxin-type"/>
</dbReference>
<feature type="domain" description="FAD-binding FR-type" evidence="10">
    <location>
        <begin position="3"/>
        <end position="108"/>
    </location>
</feature>